<keyword evidence="1" id="KW-0812">Transmembrane</keyword>
<dbReference type="CDD" id="cd21809">
    <property type="entry name" value="ABC-2_lan_permease-like"/>
    <property type="match status" value="1"/>
</dbReference>
<dbReference type="RefSeq" id="WP_064552719.1">
    <property type="nucleotide sequence ID" value="NZ_LXMA01000041.1"/>
</dbReference>
<evidence type="ECO:0000313" key="3">
    <source>
        <dbReference type="Proteomes" id="UP000078290"/>
    </source>
</evidence>
<keyword evidence="1" id="KW-0472">Membrane</keyword>
<dbReference type="PANTHER" id="PTHR37305">
    <property type="entry name" value="INTEGRAL MEMBRANE PROTEIN-RELATED"/>
    <property type="match status" value="1"/>
</dbReference>
<feature type="transmembrane region" description="Helical" evidence="1">
    <location>
        <begin position="141"/>
        <end position="163"/>
    </location>
</feature>
<dbReference type="Pfam" id="PF12730">
    <property type="entry name" value="ABC2_membrane_4"/>
    <property type="match status" value="1"/>
</dbReference>
<organism evidence="2 3">
    <name type="scientific">Parageobacillus thermoglucosidasius</name>
    <name type="common">Geobacillus thermoglucosidasius</name>
    <dbReference type="NCBI Taxonomy" id="1426"/>
    <lineage>
        <taxon>Bacteria</taxon>
        <taxon>Bacillati</taxon>
        <taxon>Bacillota</taxon>
        <taxon>Bacilli</taxon>
        <taxon>Bacillales</taxon>
        <taxon>Anoxybacillaceae</taxon>
        <taxon>Parageobacillus</taxon>
    </lineage>
</organism>
<accession>A0A1B7KNS0</accession>
<name>A0A1B7KNS0_PARTM</name>
<dbReference type="OrthoDB" id="9781996at2"/>
<gene>
    <name evidence="2" type="ORF">A7K69_12540</name>
</gene>
<comment type="caution">
    <text evidence="2">The sequence shown here is derived from an EMBL/GenBank/DDBJ whole genome shotgun (WGS) entry which is preliminary data.</text>
</comment>
<dbReference type="EMBL" id="LXMA01000041">
    <property type="protein sequence ID" value="OAT71629.1"/>
    <property type="molecule type" value="Genomic_DNA"/>
</dbReference>
<evidence type="ECO:0000313" key="2">
    <source>
        <dbReference type="EMBL" id="OAT71629.1"/>
    </source>
</evidence>
<keyword evidence="1" id="KW-1133">Transmembrane helix</keyword>
<evidence type="ECO:0000256" key="1">
    <source>
        <dbReference type="SAM" id="Phobius"/>
    </source>
</evidence>
<sequence>MPIRFVLASELLKLKRSKVWLIMICVPLICTVLGLLNFQANKEVLVHHGENEWIKAWTQVGMLYSMFLLPILIGIYSSFVCRSEFTGNNWNKLLSMPISIKDIYISKLMMIAFLSFITQIFLLAAYALIGKLMGLPGFIPFTIIKWIFHGWIGTIAIAPLQLLLSTSMKSFSVPVGIGVGFTFLGILLYLLKIGYIWPLSYPAIAMDPIHLKGLDNRFHLVLFYLASTFYICIFSFIGIWRMEKRDV</sequence>
<feature type="transmembrane region" description="Helical" evidence="1">
    <location>
        <begin position="60"/>
        <end position="82"/>
    </location>
</feature>
<feature type="transmembrane region" description="Helical" evidence="1">
    <location>
        <begin position="20"/>
        <end position="40"/>
    </location>
</feature>
<feature type="transmembrane region" description="Helical" evidence="1">
    <location>
        <begin position="175"/>
        <end position="198"/>
    </location>
</feature>
<dbReference type="AlphaFoldDB" id="A0A1B7KNS0"/>
<reference evidence="3" key="1">
    <citation type="submission" date="2016-05" db="EMBL/GenBank/DDBJ databases">
        <authorList>
            <person name="Wang W."/>
            <person name="Zhu L."/>
        </authorList>
    </citation>
    <scope>NUCLEOTIDE SEQUENCE [LARGE SCALE GENOMIC DNA]</scope>
    <source>
        <strain evidence="3">W-2</strain>
    </source>
</reference>
<feature type="transmembrane region" description="Helical" evidence="1">
    <location>
        <begin position="103"/>
        <end position="129"/>
    </location>
</feature>
<protein>
    <submittedName>
        <fullName evidence="2">Permease</fullName>
    </submittedName>
</protein>
<proteinExistence type="predicted"/>
<dbReference type="Proteomes" id="UP000078290">
    <property type="component" value="Unassembled WGS sequence"/>
</dbReference>
<dbReference type="PANTHER" id="PTHR37305:SF1">
    <property type="entry name" value="MEMBRANE PROTEIN"/>
    <property type="match status" value="1"/>
</dbReference>
<feature type="transmembrane region" description="Helical" evidence="1">
    <location>
        <begin position="218"/>
        <end position="240"/>
    </location>
</feature>